<comment type="caution">
    <text evidence="1">The sequence shown here is derived from an EMBL/GenBank/DDBJ whole genome shotgun (WGS) entry which is preliminary data.</text>
</comment>
<name>A0A0W0FAY1_MONRR</name>
<dbReference type="EMBL" id="LATX01002176">
    <property type="protein sequence ID" value="KTB33464.1"/>
    <property type="molecule type" value="Genomic_DNA"/>
</dbReference>
<dbReference type="AlphaFoldDB" id="A0A0W0FAY1"/>
<reference evidence="1 2" key="1">
    <citation type="submission" date="2015-12" db="EMBL/GenBank/DDBJ databases">
        <title>Draft genome sequence of Moniliophthora roreri, the causal agent of frosty pod rot of cacao.</title>
        <authorList>
            <person name="Aime M.C."/>
            <person name="Diaz-Valderrama J.R."/>
            <person name="Kijpornyongpan T."/>
            <person name="Phillips-Mora W."/>
        </authorList>
    </citation>
    <scope>NUCLEOTIDE SEQUENCE [LARGE SCALE GENOMIC DNA]</scope>
    <source>
        <strain evidence="1 2">MCA 2952</strain>
    </source>
</reference>
<gene>
    <name evidence="1" type="ORF">WG66_14082</name>
</gene>
<evidence type="ECO:0000313" key="2">
    <source>
        <dbReference type="Proteomes" id="UP000054988"/>
    </source>
</evidence>
<accession>A0A0W0FAY1</accession>
<proteinExistence type="predicted"/>
<organism evidence="1 2">
    <name type="scientific">Moniliophthora roreri</name>
    <name type="common">Frosty pod rot fungus</name>
    <name type="synonym">Monilia roreri</name>
    <dbReference type="NCBI Taxonomy" id="221103"/>
    <lineage>
        <taxon>Eukaryota</taxon>
        <taxon>Fungi</taxon>
        <taxon>Dikarya</taxon>
        <taxon>Basidiomycota</taxon>
        <taxon>Agaricomycotina</taxon>
        <taxon>Agaricomycetes</taxon>
        <taxon>Agaricomycetidae</taxon>
        <taxon>Agaricales</taxon>
        <taxon>Marasmiineae</taxon>
        <taxon>Marasmiaceae</taxon>
        <taxon>Moniliophthora</taxon>
    </lineage>
</organism>
<evidence type="ECO:0000313" key="1">
    <source>
        <dbReference type="EMBL" id="KTB33464.1"/>
    </source>
</evidence>
<sequence>MPTLPPPPPLPLAANPDSQIVVAMTLLLLHLVDRVLLPSLSTYPVSPTWQFHATESSITHLPSSDSPDDNSNPYPEIASFLVALHEKHPRQNLNNFIDIFESKDFYNIDKLSKLTIGQLTSPEFGLLMENAYFLLGRITKEMKDKDNLPLLTHLFDTRNMMDVAIIKDKHTVRTWI</sequence>
<dbReference type="Proteomes" id="UP000054988">
    <property type="component" value="Unassembled WGS sequence"/>
</dbReference>
<protein>
    <submittedName>
        <fullName evidence="1">Uncharacterized protein</fullName>
    </submittedName>
</protein>